<reference evidence="1 2" key="1">
    <citation type="submission" date="2014-06" db="EMBL/GenBank/DDBJ databases">
        <title>Saccharopolyspora rectivirgula DSM-43113 Genome sequencing.</title>
        <authorList>
            <person name="Barrera C."/>
            <person name="Millon L."/>
            <person name="Rognon B."/>
            <person name="Zaugg C."/>
            <person name="Monod M."/>
        </authorList>
    </citation>
    <scope>NUCLEOTIDE SEQUENCE [LARGE SCALE GENOMIC DNA]</scope>
    <source>
        <strain evidence="1 2">DSM 43113</strain>
    </source>
</reference>
<dbReference type="OrthoDB" id="9804993at2"/>
<dbReference type="eggNOG" id="COG3545">
    <property type="taxonomic scope" value="Bacteria"/>
</dbReference>
<dbReference type="InterPro" id="IPR010662">
    <property type="entry name" value="RBBP9/YdeN"/>
</dbReference>
<protein>
    <recommendedName>
        <fullName evidence="3">Alpha/beta hydrolase</fullName>
    </recommendedName>
</protein>
<dbReference type="AlphaFoldDB" id="A0A073AXP1"/>
<dbReference type="EMBL" id="JNVU01000029">
    <property type="protein sequence ID" value="KEI44135.1"/>
    <property type="molecule type" value="Genomic_DNA"/>
</dbReference>
<dbReference type="Pfam" id="PF06821">
    <property type="entry name" value="Ser_hydrolase"/>
    <property type="match status" value="1"/>
</dbReference>
<dbReference type="SUPFAM" id="SSF53474">
    <property type="entry name" value="alpha/beta-Hydrolases"/>
    <property type="match status" value="1"/>
</dbReference>
<dbReference type="Proteomes" id="UP000031419">
    <property type="component" value="Unassembled WGS sequence"/>
</dbReference>
<dbReference type="InterPro" id="IPR029058">
    <property type="entry name" value="AB_hydrolase_fold"/>
</dbReference>
<dbReference type="GO" id="GO:0016787">
    <property type="term" value="F:hydrolase activity"/>
    <property type="evidence" value="ECO:0007669"/>
    <property type="project" value="InterPro"/>
</dbReference>
<dbReference type="Gene3D" id="3.40.50.1820">
    <property type="entry name" value="alpha/beta hydrolase"/>
    <property type="match status" value="1"/>
</dbReference>
<accession>A0A073AXP1</accession>
<keyword evidence="2" id="KW-1185">Reference proteome</keyword>
<name>A0A073AXP1_9PSEU</name>
<evidence type="ECO:0000313" key="2">
    <source>
        <dbReference type="Proteomes" id="UP000031419"/>
    </source>
</evidence>
<sequence length="209" mass="23213">MTELRVLVLPGEPDPGPWHWVVWLTRRLREQDVDVRMPLPANTAAPDDRMLVLREQLAAVPPQAELAVVVHSAGAALWLEHAATVEPDFRRADRVLLVAPLECDERLHETGAAAVRRAAGVTRLVVGTGDPQLTMYQARRLAESLQVEMDVVLDGGRLTTASGYGPWPSVLRWVLYGSTPVCDRFEEAEKLLRTRSRQVLRGTASLVCR</sequence>
<gene>
    <name evidence="1" type="ORF">GU90_11720</name>
</gene>
<dbReference type="RefSeq" id="WP_029719970.1">
    <property type="nucleotide sequence ID" value="NZ_JNVU01000029.1"/>
</dbReference>
<evidence type="ECO:0008006" key="3">
    <source>
        <dbReference type="Google" id="ProtNLM"/>
    </source>
</evidence>
<evidence type="ECO:0000313" key="1">
    <source>
        <dbReference type="EMBL" id="KEI44135.1"/>
    </source>
</evidence>
<proteinExistence type="predicted"/>
<organism evidence="1 2">
    <name type="scientific">Saccharopolyspora rectivirgula</name>
    <dbReference type="NCBI Taxonomy" id="28042"/>
    <lineage>
        <taxon>Bacteria</taxon>
        <taxon>Bacillati</taxon>
        <taxon>Actinomycetota</taxon>
        <taxon>Actinomycetes</taxon>
        <taxon>Pseudonocardiales</taxon>
        <taxon>Pseudonocardiaceae</taxon>
        <taxon>Saccharopolyspora</taxon>
    </lineage>
</organism>
<comment type="caution">
    <text evidence="1">The sequence shown here is derived from an EMBL/GenBank/DDBJ whole genome shotgun (WGS) entry which is preliminary data.</text>
</comment>